<feature type="non-terminal residue" evidence="3">
    <location>
        <position position="81"/>
    </location>
</feature>
<dbReference type="InterPro" id="IPR007642">
    <property type="entry name" value="RNA_pol_Rpb2_2"/>
</dbReference>
<feature type="non-terminal residue" evidence="3">
    <location>
        <position position="1"/>
    </location>
</feature>
<protein>
    <recommendedName>
        <fullName evidence="2">RNA polymerase Rpb2 domain-containing protein</fullName>
    </recommendedName>
</protein>
<reference evidence="3 4" key="1">
    <citation type="submission" date="2019-07" db="EMBL/GenBank/DDBJ databases">
        <title>WGS assembly of Gossypium mustelinum.</title>
        <authorList>
            <person name="Chen Z.J."/>
            <person name="Sreedasyam A."/>
            <person name="Ando A."/>
            <person name="Song Q."/>
            <person name="De L."/>
            <person name="Hulse-Kemp A."/>
            <person name="Ding M."/>
            <person name="Ye W."/>
            <person name="Kirkbride R."/>
            <person name="Jenkins J."/>
            <person name="Plott C."/>
            <person name="Lovell J."/>
            <person name="Lin Y.-M."/>
            <person name="Vaughn R."/>
            <person name="Liu B."/>
            <person name="Li W."/>
            <person name="Simpson S."/>
            <person name="Scheffler B."/>
            <person name="Saski C."/>
            <person name="Grover C."/>
            <person name="Hu G."/>
            <person name="Conover J."/>
            <person name="Carlson J."/>
            <person name="Shu S."/>
            <person name="Boston L."/>
            <person name="Williams M."/>
            <person name="Peterson D."/>
            <person name="Mcgee K."/>
            <person name="Jones D."/>
            <person name="Wendel J."/>
            <person name="Stelly D."/>
            <person name="Grimwood J."/>
            <person name="Schmutz J."/>
        </authorList>
    </citation>
    <scope>NUCLEOTIDE SEQUENCE [LARGE SCALE GENOMIC DNA]</scope>
    <source>
        <strain evidence="3">1408120.09</strain>
    </source>
</reference>
<evidence type="ECO:0000313" key="4">
    <source>
        <dbReference type="Proteomes" id="UP000323597"/>
    </source>
</evidence>
<evidence type="ECO:0000259" key="2">
    <source>
        <dbReference type="Pfam" id="PF04561"/>
    </source>
</evidence>
<dbReference type="Proteomes" id="UP000323597">
    <property type="component" value="Chromosome D03"/>
</dbReference>
<dbReference type="AlphaFoldDB" id="A0A5D2VJK7"/>
<name>A0A5D2VJK7_GOSMU</name>
<comment type="catalytic activity">
    <reaction evidence="1">
        <text>RNA(n) + a ribonucleoside 5'-triphosphate = RNA(n+1) + diphosphate</text>
        <dbReference type="Rhea" id="RHEA:21248"/>
        <dbReference type="Rhea" id="RHEA-COMP:14527"/>
        <dbReference type="Rhea" id="RHEA-COMP:17342"/>
        <dbReference type="ChEBI" id="CHEBI:33019"/>
        <dbReference type="ChEBI" id="CHEBI:61557"/>
        <dbReference type="ChEBI" id="CHEBI:140395"/>
        <dbReference type="EC" id="2.7.7.6"/>
    </reaction>
</comment>
<feature type="domain" description="RNA polymerase Rpb2" evidence="2">
    <location>
        <begin position="3"/>
        <end position="47"/>
    </location>
</feature>
<accession>A0A5D2VJK7</accession>
<dbReference type="InterPro" id="IPR037034">
    <property type="entry name" value="RNA_pol_Rpb2_2_sf"/>
</dbReference>
<evidence type="ECO:0000313" key="3">
    <source>
        <dbReference type="EMBL" id="TYI89180.1"/>
    </source>
</evidence>
<sequence length="81" mass="9479">LRNHIFVHLNDNNDKFNLLIFMVQKLFSLVDQTSAPDNSDSLQNQEILLSGHLITIYLKEKLEDWLRKGKKLVEDKINNNS</sequence>
<dbReference type="Pfam" id="PF04561">
    <property type="entry name" value="RNA_pol_Rpb2_2"/>
    <property type="match status" value="1"/>
</dbReference>
<dbReference type="EMBL" id="CM017651">
    <property type="protein sequence ID" value="TYI89180.1"/>
    <property type="molecule type" value="Genomic_DNA"/>
</dbReference>
<keyword evidence="4" id="KW-1185">Reference proteome</keyword>
<evidence type="ECO:0000256" key="1">
    <source>
        <dbReference type="ARBA" id="ARBA00048552"/>
    </source>
</evidence>
<dbReference type="GO" id="GO:0003677">
    <property type="term" value="F:DNA binding"/>
    <property type="evidence" value="ECO:0007669"/>
    <property type="project" value="InterPro"/>
</dbReference>
<dbReference type="SUPFAM" id="SSF64484">
    <property type="entry name" value="beta and beta-prime subunits of DNA dependent RNA-polymerase"/>
    <property type="match status" value="1"/>
</dbReference>
<dbReference type="GO" id="GO:0006351">
    <property type="term" value="P:DNA-templated transcription"/>
    <property type="evidence" value="ECO:0007669"/>
    <property type="project" value="InterPro"/>
</dbReference>
<organism evidence="3 4">
    <name type="scientific">Gossypium mustelinum</name>
    <name type="common">Cotton</name>
    <name type="synonym">Gossypium caicoense</name>
    <dbReference type="NCBI Taxonomy" id="34275"/>
    <lineage>
        <taxon>Eukaryota</taxon>
        <taxon>Viridiplantae</taxon>
        <taxon>Streptophyta</taxon>
        <taxon>Embryophyta</taxon>
        <taxon>Tracheophyta</taxon>
        <taxon>Spermatophyta</taxon>
        <taxon>Magnoliopsida</taxon>
        <taxon>eudicotyledons</taxon>
        <taxon>Gunneridae</taxon>
        <taxon>Pentapetalae</taxon>
        <taxon>rosids</taxon>
        <taxon>malvids</taxon>
        <taxon>Malvales</taxon>
        <taxon>Malvaceae</taxon>
        <taxon>Malvoideae</taxon>
        <taxon>Gossypium</taxon>
    </lineage>
</organism>
<gene>
    <name evidence="3" type="ORF">E1A91_D03G036500v1</name>
</gene>
<proteinExistence type="predicted"/>
<dbReference type="Gene3D" id="3.90.1110.10">
    <property type="entry name" value="RNA polymerase Rpb2, domain 2"/>
    <property type="match status" value="1"/>
</dbReference>
<dbReference type="GO" id="GO:0003899">
    <property type="term" value="F:DNA-directed RNA polymerase activity"/>
    <property type="evidence" value="ECO:0007669"/>
    <property type="project" value="UniProtKB-EC"/>
</dbReference>